<dbReference type="Pfam" id="PF20431">
    <property type="entry name" value="E_motif"/>
    <property type="match status" value="1"/>
</dbReference>
<dbReference type="GO" id="GO:0009451">
    <property type="term" value="P:RNA modification"/>
    <property type="evidence" value="ECO:0007669"/>
    <property type="project" value="InterPro"/>
</dbReference>
<dbReference type="GO" id="GO:0003723">
    <property type="term" value="F:RNA binding"/>
    <property type="evidence" value="ECO:0007669"/>
    <property type="project" value="InterPro"/>
</dbReference>
<dbReference type="Pfam" id="PF01535">
    <property type="entry name" value="PPR"/>
    <property type="match status" value="4"/>
</dbReference>
<dbReference type="FunFam" id="1.25.40.10:FF:001093">
    <property type="entry name" value="Pentatricopeptide repeat-containing protein At2g34400"/>
    <property type="match status" value="1"/>
</dbReference>
<feature type="repeat" description="PPR" evidence="2">
    <location>
        <begin position="747"/>
        <end position="781"/>
    </location>
</feature>
<protein>
    <recommendedName>
        <fullName evidence="3">DYW domain-containing protein</fullName>
    </recommendedName>
</protein>
<keyword evidence="5" id="KW-1185">Reference proteome</keyword>
<dbReference type="InterPro" id="IPR032867">
    <property type="entry name" value="DYW_dom"/>
</dbReference>
<evidence type="ECO:0000256" key="1">
    <source>
        <dbReference type="ARBA" id="ARBA00022737"/>
    </source>
</evidence>
<dbReference type="InterPro" id="IPR011990">
    <property type="entry name" value="TPR-like_helical_dom_sf"/>
</dbReference>
<sequence>MNRCTLASKEYVSGRSYRLTRTWLFNGRALALRLTRSILQPCSSTHVVTLSVLVQHTTRQSTCFAEELNVQDPGVFDASCERFACALRNSHEVCEIRDIHHHAVMLGSDQQMIVENHLVHAYGICGELQDSRKIFDVMPQRNLFSWNIMIGAYASSGSGDQVVNLLYDMFNQGPYPNYVTYISVLRACTSSEMWEEAKLIHSVIVEGGSVPCNVENAIFSMYAKCGNLQDALTVFERMESRNEVSWNALISAYASKGCFADAFHSFNQMILQGCNPGRATYMTLLNAFDDSSILQLGRSIHVQFMGSNIEPDIVLNTAFLNMYRKNGSLRDARTLFDNLPQRNLVSWNVMLATYAENGSPGEALALLGQMYLQQVKPDGITFITILNTCSEPAMLINGEIIFDGVVKWSMESDALVGSSLLSMYGKCAALYEARALLERMPDNNMVAWNSMLAIYAQKEHTQEAIELFGEMQARGLIADRVTCISMIRACSQPSMINQGIRLHVLVFSTTLKRNTAVCNALITMYGKCKKAAYAEKVFKAMTVRDQISWNALIAAYAQQEDVGEILNVLLEMYQNGVKPNKASLVSALDACCMPVALTSGQIIHYQILDLGLETDVMLGTALFTMYGKCNKLEDARRVFDFLPKHDVVSWSAMISMYGQHGHGKEAFRIFHEMPSGGLVPNRVTYISILDACASVAALPEGKLVHACFTEGELELDVIVGNAFISMYGKCGSLENAVYMFKRMKIRDVVSWSALIAAFSQHGHGEEAINIFCEMLENCVRPDNITFVSVLSACSHAGLFAEGCKYFDSMEEDHGLTATEDHYLCMIDLFGRMGRLDEAEKYLLKIPGKPGIVAWMTLLSASRLHNDLERGCYAAEKVLEIDPQNDAVYVTLSNMLSAAGKWDEAAKLRKIMIQRGIKKSQGWSSITVDGRVTEFSAGDTSHPQTSEIHSELDKITEEIKMMGYVPDTKLVLHDVVEAEKELLLCHHSERLAITFGLINTQRGTPLHVIKNLRVCSDCHTATKYISKLTKRTIIVRDANRFHHFENGICSCGDYW</sequence>
<evidence type="ECO:0000313" key="4">
    <source>
        <dbReference type="EMBL" id="KAH7420313.1"/>
    </source>
</evidence>
<dbReference type="GO" id="GO:0008270">
    <property type="term" value="F:zinc ion binding"/>
    <property type="evidence" value="ECO:0007669"/>
    <property type="project" value="InterPro"/>
</dbReference>
<dbReference type="InterPro" id="IPR046960">
    <property type="entry name" value="PPR_At4g14850-like_plant"/>
</dbReference>
<dbReference type="FunFam" id="1.25.40.10:FF:000381">
    <property type="entry name" value="Pentatricopeptide repeat-containing protein"/>
    <property type="match status" value="2"/>
</dbReference>
<dbReference type="OrthoDB" id="185373at2759"/>
<dbReference type="PROSITE" id="PS51375">
    <property type="entry name" value="PPR"/>
    <property type="match status" value="9"/>
</dbReference>
<feature type="repeat" description="PPR" evidence="2">
    <location>
        <begin position="646"/>
        <end position="680"/>
    </location>
</feature>
<dbReference type="Proteomes" id="UP000825935">
    <property type="component" value="Chromosome 13"/>
</dbReference>
<dbReference type="Pfam" id="PF13041">
    <property type="entry name" value="PPR_2"/>
    <property type="match status" value="6"/>
</dbReference>
<organism evidence="4 5">
    <name type="scientific">Ceratopteris richardii</name>
    <name type="common">Triangle waterfern</name>
    <dbReference type="NCBI Taxonomy" id="49495"/>
    <lineage>
        <taxon>Eukaryota</taxon>
        <taxon>Viridiplantae</taxon>
        <taxon>Streptophyta</taxon>
        <taxon>Embryophyta</taxon>
        <taxon>Tracheophyta</taxon>
        <taxon>Polypodiopsida</taxon>
        <taxon>Polypodiidae</taxon>
        <taxon>Polypodiales</taxon>
        <taxon>Pteridineae</taxon>
        <taxon>Pteridaceae</taxon>
        <taxon>Parkerioideae</taxon>
        <taxon>Ceratopteris</taxon>
    </lineage>
</organism>
<accession>A0A8T2TER3</accession>
<dbReference type="InterPro" id="IPR046848">
    <property type="entry name" value="E_motif"/>
</dbReference>
<gene>
    <name evidence="4" type="ORF">KP509_13G001600</name>
</gene>
<dbReference type="PANTHER" id="PTHR24015:SF548">
    <property type="entry name" value="OS08G0340900 PROTEIN"/>
    <property type="match status" value="1"/>
</dbReference>
<evidence type="ECO:0000256" key="2">
    <source>
        <dbReference type="PROSITE-ProRule" id="PRU00708"/>
    </source>
</evidence>
<evidence type="ECO:0000259" key="3">
    <source>
        <dbReference type="Pfam" id="PF14432"/>
    </source>
</evidence>
<feature type="domain" description="DYW" evidence="3">
    <location>
        <begin position="962"/>
        <end position="1054"/>
    </location>
</feature>
<name>A0A8T2TER3_CERRI</name>
<feature type="repeat" description="PPR" evidence="2">
    <location>
        <begin position="242"/>
        <end position="276"/>
    </location>
</feature>
<dbReference type="PANTHER" id="PTHR24015">
    <property type="entry name" value="OS07G0578800 PROTEIN-RELATED"/>
    <property type="match status" value="1"/>
</dbReference>
<feature type="repeat" description="PPR" evidence="2">
    <location>
        <begin position="444"/>
        <end position="478"/>
    </location>
</feature>
<keyword evidence="1" id="KW-0677">Repeat</keyword>
<dbReference type="SUPFAM" id="SSF48452">
    <property type="entry name" value="TPR-like"/>
    <property type="match status" value="1"/>
</dbReference>
<proteinExistence type="predicted"/>
<dbReference type="FunFam" id="1.25.40.10:FF:000031">
    <property type="entry name" value="Pentatricopeptide repeat-containing protein mitochondrial"/>
    <property type="match status" value="1"/>
</dbReference>
<feature type="repeat" description="PPR" evidence="2">
    <location>
        <begin position="545"/>
        <end position="579"/>
    </location>
</feature>
<dbReference type="EMBL" id="CM035418">
    <property type="protein sequence ID" value="KAH7420313.1"/>
    <property type="molecule type" value="Genomic_DNA"/>
</dbReference>
<comment type="caution">
    <text evidence="4">The sequence shown here is derived from an EMBL/GenBank/DDBJ whole genome shotgun (WGS) entry which is preliminary data.</text>
</comment>
<feature type="repeat" description="PPR" evidence="2">
    <location>
        <begin position="142"/>
        <end position="176"/>
    </location>
</feature>
<dbReference type="Gene3D" id="1.25.40.10">
    <property type="entry name" value="Tetratricopeptide repeat domain"/>
    <property type="match status" value="8"/>
</dbReference>
<dbReference type="NCBIfam" id="TIGR00756">
    <property type="entry name" value="PPR"/>
    <property type="match status" value="9"/>
</dbReference>
<reference evidence="4" key="1">
    <citation type="submission" date="2021-08" db="EMBL/GenBank/DDBJ databases">
        <title>WGS assembly of Ceratopteris richardii.</title>
        <authorList>
            <person name="Marchant D.B."/>
            <person name="Chen G."/>
            <person name="Jenkins J."/>
            <person name="Shu S."/>
            <person name="Leebens-Mack J."/>
            <person name="Grimwood J."/>
            <person name="Schmutz J."/>
            <person name="Soltis P."/>
            <person name="Soltis D."/>
            <person name="Chen Z.-H."/>
        </authorList>
    </citation>
    <scope>NUCLEOTIDE SEQUENCE</scope>
    <source>
        <strain evidence="4">Whitten #5841</strain>
        <tissue evidence="4">Leaf</tissue>
    </source>
</reference>
<dbReference type="Pfam" id="PF14432">
    <property type="entry name" value="DYW_deaminase"/>
    <property type="match status" value="1"/>
</dbReference>
<dbReference type="AlphaFoldDB" id="A0A8T2TER3"/>
<feature type="repeat" description="PPR" evidence="2">
    <location>
        <begin position="884"/>
        <end position="918"/>
    </location>
</feature>
<feature type="repeat" description="PPR" evidence="2">
    <location>
        <begin position="177"/>
        <end position="211"/>
    </location>
</feature>
<feature type="repeat" description="PPR" evidence="2">
    <location>
        <begin position="343"/>
        <end position="377"/>
    </location>
</feature>
<dbReference type="OMA" id="FECHEIA"/>
<evidence type="ECO:0000313" key="5">
    <source>
        <dbReference type="Proteomes" id="UP000825935"/>
    </source>
</evidence>
<dbReference type="InterPro" id="IPR002885">
    <property type="entry name" value="PPR_rpt"/>
</dbReference>